<dbReference type="InterPro" id="IPR050792">
    <property type="entry name" value="ADP-ribosylglycohydrolase"/>
</dbReference>
<evidence type="ECO:0000256" key="1">
    <source>
        <dbReference type="ARBA" id="ARBA00010702"/>
    </source>
</evidence>
<reference evidence="3" key="1">
    <citation type="submission" date="2020-05" db="EMBL/GenBank/DDBJ databases">
        <authorList>
            <person name="Chiriac C."/>
            <person name="Salcher M."/>
            <person name="Ghai R."/>
            <person name="Kavagutti S V."/>
        </authorList>
    </citation>
    <scope>NUCLEOTIDE SEQUENCE</scope>
</reference>
<accession>A0A6J7KGM4</accession>
<dbReference type="InterPro" id="IPR036705">
    <property type="entry name" value="Ribosyl_crysJ1_sf"/>
</dbReference>
<evidence type="ECO:0000256" key="2">
    <source>
        <dbReference type="ARBA" id="ARBA00022801"/>
    </source>
</evidence>
<dbReference type="SUPFAM" id="SSF101478">
    <property type="entry name" value="ADP-ribosylglycohydrolase"/>
    <property type="match status" value="1"/>
</dbReference>
<dbReference type="PANTHER" id="PTHR16222:SF24">
    <property type="entry name" value="ADP-RIBOSYLHYDROLASE ARH3"/>
    <property type="match status" value="1"/>
</dbReference>
<dbReference type="Gene3D" id="1.10.4080.10">
    <property type="entry name" value="ADP-ribosylation/Crystallin J1"/>
    <property type="match status" value="1"/>
</dbReference>
<dbReference type="Gene3D" id="3.90.190.10">
    <property type="entry name" value="Protein tyrosine phosphatase superfamily"/>
    <property type="match status" value="1"/>
</dbReference>
<evidence type="ECO:0000313" key="3">
    <source>
        <dbReference type="EMBL" id="CAB4954033.1"/>
    </source>
</evidence>
<dbReference type="AlphaFoldDB" id="A0A6J7KGM4"/>
<dbReference type="Pfam" id="PF03747">
    <property type="entry name" value="ADP_ribosyl_GH"/>
    <property type="match status" value="1"/>
</dbReference>
<name>A0A6J7KGM4_9ZZZZ</name>
<proteinExistence type="inferred from homology"/>
<dbReference type="InterPro" id="IPR005502">
    <property type="entry name" value="Ribosyl_crysJ1"/>
</dbReference>
<dbReference type="PANTHER" id="PTHR16222">
    <property type="entry name" value="ADP-RIBOSYLGLYCOHYDROLASE"/>
    <property type="match status" value="1"/>
</dbReference>
<sequence>MTGTRPSDPRLSSAQADRAAGVLLGLACGDALGAGYEFRPARINGEPVAMVGGAGFGWAPGEWTDDTSMAVSISEPASTGADLRSMDALDAITERFVGWAKDAPDVGIQTGAVLRSIAGEPTSDAAMASAREHFARTGRTGNGSLKRTAPVALAYLHDPDARRQAARAVSLLTHGDDEAGEACALWCDAIAHAVLHANLDGLRLAVAALPADRARVWSDRLNHAESVAPHEIPHNGWVVAALQAAWSAISRTPVPSLDPPSGSFPAQHLALALDAAVRAGDDTDTVAAIAGGLLGARWGASAVPQQWQRILHGWPGLRARDLIRLGLLTARAGKPDPSGWPLEAIHDYSGYPGADALAAHPHDSGVLLSGIGHLRHLPAGVDAVVSLCRLGADEVPASGLTAGDHLEVWLIDSGDTAVNPNLDYVLNQAADAVAVFRAEGRTVLLHCVQAQSRTPAVAALYSARHRGVGISQALDDVQSALPDAHPNAAFRAALAKLQPGMPGVA</sequence>
<keyword evidence="2" id="KW-0378">Hydrolase</keyword>
<dbReference type="GO" id="GO:0016787">
    <property type="term" value="F:hydrolase activity"/>
    <property type="evidence" value="ECO:0007669"/>
    <property type="project" value="UniProtKB-KW"/>
</dbReference>
<comment type="similarity">
    <text evidence="1">Belongs to the ADP-ribosylglycohydrolase family.</text>
</comment>
<protein>
    <submittedName>
        <fullName evidence="3">Unannotated protein</fullName>
    </submittedName>
</protein>
<organism evidence="3">
    <name type="scientific">freshwater metagenome</name>
    <dbReference type="NCBI Taxonomy" id="449393"/>
    <lineage>
        <taxon>unclassified sequences</taxon>
        <taxon>metagenomes</taxon>
        <taxon>ecological metagenomes</taxon>
    </lineage>
</organism>
<dbReference type="EMBL" id="CAFBNE010000053">
    <property type="protein sequence ID" value="CAB4954033.1"/>
    <property type="molecule type" value="Genomic_DNA"/>
</dbReference>
<dbReference type="InterPro" id="IPR029021">
    <property type="entry name" value="Prot-tyrosine_phosphatase-like"/>
</dbReference>
<gene>
    <name evidence="3" type="ORF">UFOPK3772_01740</name>
</gene>
<dbReference type="SUPFAM" id="SSF52799">
    <property type="entry name" value="(Phosphotyrosine protein) phosphatases II"/>
    <property type="match status" value="1"/>
</dbReference>